<dbReference type="Proteomes" id="UP000033607">
    <property type="component" value="Unassembled WGS sequence"/>
</dbReference>
<evidence type="ECO:0000259" key="1">
    <source>
        <dbReference type="Pfam" id="PF00656"/>
    </source>
</evidence>
<name>A0A0F5YK11_9CYAN</name>
<dbReference type="GO" id="GO:0006508">
    <property type="term" value="P:proteolysis"/>
    <property type="evidence" value="ECO:0007669"/>
    <property type="project" value="InterPro"/>
</dbReference>
<dbReference type="PANTHER" id="PTHR48104">
    <property type="entry name" value="METACASPASE-4"/>
    <property type="match status" value="1"/>
</dbReference>
<comment type="caution">
    <text evidence="2">The sequence shown here is derived from an EMBL/GenBank/DDBJ whole genome shotgun (WGS) entry which is preliminary data.</text>
</comment>
<dbReference type="RefSeq" id="WP_046277472.1">
    <property type="nucleotide sequence ID" value="NZ_LATL02000048.1"/>
</dbReference>
<protein>
    <submittedName>
        <fullName evidence="2">Peptidase C14</fullName>
    </submittedName>
</protein>
<dbReference type="GO" id="GO:0004197">
    <property type="term" value="F:cysteine-type endopeptidase activity"/>
    <property type="evidence" value="ECO:0007669"/>
    <property type="project" value="InterPro"/>
</dbReference>
<organism evidence="2 3">
    <name type="scientific">Limnoraphis robusta CS-951</name>
    <dbReference type="NCBI Taxonomy" id="1637645"/>
    <lineage>
        <taxon>Bacteria</taxon>
        <taxon>Bacillati</taxon>
        <taxon>Cyanobacteriota</taxon>
        <taxon>Cyanophyceae</taxon>
        <taxon>Oscillatoriophycideae</taxon>
        <taxon>Oscillatoriales</taxon>
        <taxon>Sirenicapillariaceae</taxon>
        <taxon>Limnoraphis</taxon>
    </lineage>
</organism>
<proteinExistence type="predicted"/>
<dbReference type="PANTHER" id="PTHR48104:SF30">
    <property type="entry name" value="METACASPASE-1"/>
    <property type="match status" value="1"/>
</dbReference>
<feature type="domain" description="Peptidase C14 caspase" evidence="1">
    <location>
        <begin position="13"/>
        <end position="308"/>
    </location>
</feature>
<dbReference type="Gene3D" id="3.40.50.1460">
    <property type="match status" value="1"/>
</dbReference>
<reference evidence="2 3" key="1">
    <citation type="submission" date="2015-06" db="EMBL/GenBank/DDBJ databases">
        <title>Draft genome assembly of filamentous brackish cyanobacterium Limnoraphis robusta strain CS-951.</title>
        <authorList>
            <person name="Willis A."/>
            <person name="Parks M."/>
            <person name="Burford M.A."/>
        </authorList>
    </citation>
    <scope>NUCLEOTIDE SEQUENCE [LARGE SCALE GENOMIC DNA]</scope>
    <source>
        <strain evidence="2 3">CS-951</strain>
    </source>
</reference>
<dbReference type="GO" id="GO:0005737">
    <property type="term" value="C:cytoplasm"/>
    <property type="evidence" value="ECO:0007669"/>
    <property type="project" value="TreeGrafter"/>
</dbReference>
<dbReference type="InterPro" id="IPR011600">
    <property type="entry name" value="Pept_C14_caspase"/>
</dbReference>
<dbReference type="AlphaFoldDB" id="A0A0F5YK11"/>
<gene>
    <name evidence="2" type="ORF">WN50_05320</name>
</gene>
<dbReference type="PATRIC" id="fig|1637645.4.peg.844"/>
<evidence type="ECO:0000313" key="3">
    <source>
        <dbReference type="Proteomes" id="UP000033607"/>
    </source>
</evidence>
<accession>A0A0F5YK11</accession>
<dbReference type="InterPro" id="IPR050452">
    <property type="entry name" value="Metacaspase"/>
</dbReference>
<dbReference type="OrthoDB" id="8447555at2"/>
<sequence>MTDVTLTNGLNFHALLIGIDCYLPNKLPDGSFYKNLQGCVRDINRVEAFLTNRLQVPETQIIKLTASNVEGSAEPLEPQDQWPTYENMVAKFKEITEKAQPQDQVYIHYSGHGGRAATIYSNLKGKDGIDQSLVPTDIGNPKTRYLRDFELAELLKNMVDKGLVVTVTLDSCHSGGAARNIGDNCDIRRAEGGGIDTTPRPTESLVASADELAQTWQTLAQNNKNTRNVTSSGWLEPKGYTLLAACRDNEYAYEKNFDGERQGALTYWLLRFLEKFGTGVTAKTLHDHVFAKVRNQFEKQTPMLQGESDRTFFGNNFVSPQLTVPIIQVDLEENRVKLNAGQAHGLRKGAELAIYPSGTADLTKTHQRLAVVEITQLGAVNSWATITQILGENKKENIEEGAPALLLYPNVQLVRKVRLVLPKETDQPLEIDAKIALKAIELAIPEGKGWVELVSGDETADYQVSINSAGQYEILDRAGMPISNLQPALEVNNSNAAVDVVKRLVHLSKYHATIDLDNHDPMSPLNGKIELELFALPDDFVPGEQEELIPFKGSGNLPTLDVERYAYLVIRNKSSLFLNITVLAIQPDWSIKKGYPKGASFQTIDPGQEVKWRIKTSLSNGSQEGVDILKVFATIDGTSFDWLELPALDQPMQPKNPAKATTQLAKFLAAFFASEDAPPTKNVNSAAYASEEWTTEQLTLLVKKGASISK</sequence>
<dbReference type="EMBL" id="LATL02000048">
    <property type="protein sequence ID" value="KKD39088.1"/>
    <property type="molecule type" value="Genomic_DNA"/>
</dbReference>
<dbReference type="Pfam" id="PF00656">
    <property type="entry name" value="Peptidase_C14"/>
    <property type="match status" value="1"/>
</dbReference>
<evidence type="ECO:0000313" key="2">
    <source>
        <dbReference type="EMBL" id="KKD39088.1"/>
    </source>
</evidence>